<dbReference type="GO" id="GO:0046872">
    <property type="term" value="F:metal ion binding"/>
    <property type="evidence" value="ECO:0007669"/>
    <property type="project" value="UniProtKB-KW"/>
</dbReference>
<gene>
    <name evidence="3" type="ORF">PXEA_LOCUS7004</name>
</gene>
<dbReference type="InterPro" id="IPR035892">
    <property type="entry name" value="C2_domain_sf"/>
</dbReference>
<dbReference type="EMBL" id="CAAALY010018164">
    <property type="protein sequence ID" value="VEL13564.1"/>
    <property type="molecule type" value="Genomic_DNA"/>
</dbReference>
<evidence type="ECO:0000259" key="2">
    <source>
        <dbReference type="PROSITE" id="PS50004"/>
    </source>
</evidence>
<dbReference type="PANTHER" id="PTHR45729">
    <property type="entry name" value="RABPHILIN, ISOFORM A"/>
    <property type="match status" value="1"/>
</dbReference>
<proteinExistence type="predicted"/>
<protein>
    <recommendedName>
        <fullName evidence="2">C2 domain-containing protein</fullName>
    </recommendedName>
</protein>
<dbReference type="GO" id="GO:0061669">
    <property type="term" value="P:spontaneous neurotransmitter secretion"/>
    <property type="evidence" value="ECO:0007669"/>
    <property type="project" value="TreeGrafter"/>
</dbReference>
<dbReference type="PRINTS" id="PR00360">
    <property type="entry name" value="C2DOMAIN"/>
</dbReference>
<dbReference type="SUPFAM" id="SSF49562">
    <property type="entry name" value="C2 domain (Calcium/lipid-binding domain, CaLB)"/>
    <property type="match status" value="1"/>
</dbReference>
<dbReference type="InterPro" id="IPR043566">
    <property type="entry name" value="Rabphilin/DOC2/Noc2"/>
</dbReference>
<dbReference type="GO" id="GO:0098793">
    <property type="term" value="C:presynapse"/>
    <property type="evidence" value="ECO:0007669"/>
    <property type="project" value="GOC"/>
</dbReference>
<reference evidence="3" key="1">
    <citation type="submission" date="2018-11" db="EMBL/GenBank/DDBJ databases">
        <authorList>
            <consortium name="Pathogen Informatics"/>
        </authorList>
    </citation>
    <scope>NUCLEOTIDE SEQUENCE</scope>
</reference>
<dbReference type="GO" id="GO:0006887">
    <property type="term" value="P:exocytosis"/>
    <property type="evidence" value="ECO:0007669"/>
    <property type="project" value="TreeGrafter"/>
</dbReference>
<dbReference type="PANTHER" id="PTHR45729:SF6">
    <property type="entry name" value="RABPHILIN, ISOFORM A"/>
    <property type="match status" value="1"/>
</dbReference>
<comment type="caution">
    <text evidence="3">The sequence shown here is derived from an EMBL/GenBank/DDBJ whole genome shotgun (WGS) entry which is preliminary data.</text>
</comment>
<accession>A0A3S5CE16</accession>
<dbReference type="OrthoDB" id="270970at2759"/>
<keyword evidence="1" id="KW-0479">Metal-binding</keyword>
<dbReference type="PROSITE" id="PS50004">
    <property type="entry name" value="C2"/>
    <property type="match status" value="1"/>
</dbReference>
<evidence type="ECO:0000256" key="1">
    <source>
        <dbReference type="ARBA" id="ARBA00022723"/>
    </source>
</evidence>
<keyword evidence="4" id="KW-1185">Reference proteome</keyword>
<evidence type="ECO:0000313" key="4">
    <source>
        <dbReference type="Proteomes" id="UP000784294"/>
    </source>
</evidence>
<dbReference type="AlphaFoldDB" id="A0A3S5CE16"/>
<dbReference type="Proteomes" id="UP000784294">
    <property type="component" value="Unassembled WGS sequence"/>
</dbReference>
<dbReference type="GO" id="GO:0017158">
    <property type="term" value="P:regulation of calcium ion-dependent exocytosis"/>
    <property type="evidence" value="ECO:0007669"/>
    <property type="project" value="TreeGrafter"/>
</dbReference>
<sequence length="59" mass="6674">MDANGLSDPYVICQLLPVSGSKNTRLRTRTIPQCLNPVWNETLTFEDVDGKNIQNKVLR</sequence>
<feature type="domain" description="C2" evidence="2">
    <location>
        <begin position="1"/>
        <end position="59"/>
    </location>
</feature>
<dbReference type="Gene3D" id="2.60.40.150">
    <property type="entry name" value="C2 domain"/>
    <property type="match status" value="1"/>
</dbReference>
<dbReference type="InterPro" id="IPR000008">
    <property type="entry name" value="C2_dom"/>
</dbReference>
<organism evidence="3 4">
    <name type="scientific">Protopolystoma xenopodis</name>
    <dbReference type="NCBI Taxonomy" id="117903"/>
    <lineage>
        <taxon>Eukaryota</taxon>
        <taxon>Metazoa</taxon>
        <taxon>Spiralia</taxon>
        <taxon>Lophotrochozoa</taxon>
        <taxon>Platyhelminthes</taxon>
        <taxon>Monogenea</taxon>
        <taxon>Polyopisthocotylea</taxon>
        <taxon>Polystomatidea</taxon>
        <taxon>Polystomatidae</taxon>
        <taxon>Protopolystoma</taxon>
    </lineage>
</organism>
<dbReference type="Pfam" id="PF00168">
    <property type="entry name" value="C2"/>
    <property type="match status" value="1"/>
</dbReference>
<name>A0A3S5CE16_9PLAT</name>
<evidence type="ECO:0000313" key="3">
    <source>
        <dbReference type="EMBL" id="VEL13564.1"/>
    </source>
</evidence>